<evidence type="ECO:0000256" key="1">
    <source>
        <dbReference type="SAM" id="MobiDB-lite"/>
    </source>
</evidence>
<dbReference type="AlphaFoldDB" id="A0A8J3WSA6"/>
<sequence>MLIHAHRRKGAPTLGATRRGQVGPFGPYGATGHDDHDAAPPLLDGFAGGQDGVAASLRRVQTPPLRETISHPEAPMATGSR</sequence>
<accession>A0A8J3WSA6</accession>
<name>A0A8J3WSA6_9ACTN</name>
<feature type="compositionally biased region" description="Basic residues" evidence="1">
    <location>
        <begin position="1"/>
        <end position="10"/>
    </location>
</feature>
<feature type="region of interest" description="Disordered" evidence="1">
    <location>
        <begin position="1"/>
        <end position="81"/>
    </location>
</feature>
<keyword evidence="3" id="KW-1185">Reference proteome</keyword>
<evidence type="ECO:0000313" key="3">
    <source>
        <dbReference type="Proteomes" id="UP000619788"/>
    </source>
</evidence>
<comment type="caution">
    <text evidence="2">The sequence shown here is derived from an EMBL/GenBank/DDBJ whole genome shotgun (WGS) entry which is preliminary data.</text>
</comment>
<reference evidence="2 3" key="1">
    <citation type="submission" date="2021-01" db="EMBL/GenBank/DDBJ databases">
        <title>Whole genome shotgun sequence of Planobispora siamensis NBRC 107568.</title>
        <authorList>
            <person name="Komaki H."/>
            <person name="Tamura T."/>
        </authorList>
    </citation>
    <scope>NUCLEOTIDE SEQUENCE [LARGE SCALE GENOMIC DNA]</scope>
    <source>
        <strain evidence="2 3">NBRC 107568</strain>
    </source>
</reference>
<protein>
    <submittedName>
        <fullName evidence="2">Uncharacterized protein</fullName>
    </submittedName>
</protein>
<proteinExistence type="predicted"/>
<evidence type="ECO:0000313" key="2">
    <source>
        <dbReference type="EMBL" id="GIH97711.1"/>
    </source>
</evidence>
<dbReference type="EMBL" id="BOOJ01000096">
    <property type="protein sequence ID" value="GIH97711.1"/>
    <property type="molecule type" value="Genomic_DNA"/>
</dbReference>
<gene>
    <name evidence="2" type="ORF">Psi01_83410</name>
</gene>
<dbReference type="Proteomes" id="UP000619788">
    <property type="component" value="Unassembled WGS sequence"/>
</dbReference>
<organism evidence="2 3">
    <name type="scientific">Planobispora siamensis</name>
    <dbReference type="NCBI Taxonomy" id="936338"/>
    <lineage>
        <taxon>Bacteria</taxon>
        <taxon>Bacillati</taxon>
        <taxon>Actinomycetota</taxon>
        <taxon>Actinomycetes</taxon>
        <taxon>Streptosporangiales</taxon>
        <taxon>Streptosporangiaceae</taxon>
        <taxon>Planobispora</taxon>
    </lineage>
</organism>